<comment type="function">
    <text evidence="7">Thiolesterase that catalyzes the hydrolysis of S-D-lactoyl-glutathione to form glutathione and D-lactic acid.</text>
</comment>
<evidence type="ECO:0000313" key="10">
    <source>
        <dbReference type="Proteomes" id="UP000321272"/>
    </source>
</evidence>
<evidence type="ECO:0000256" key="7">
    <source>
        <dbReference type="HAMAP-Rule" id="MF_01374"/>
    </source>
</evidence>
<comment type="subunit">
    <text evidence="7">Monomer.</text>
</comment>
<evidence type="ECO:0000256" key="2">
    <source>
        <dbReference type="ARBA" id="ARBA00004963"/>
    </source>
</evidence>
<dbReference type="Pfam" id="PF16123">
    <property type="entry name" value="HAGH_C"/>
    <property type="match status" value="1"/>
</dbReference>
<feature type="binding site" evidence="7">
    <location>
        <position position="142"/>
    </location>
    <ligand>
        <name>Zn(2+)</name>
        <dbReference type="ChEBI" id="CHEBI:29105"/>
        <label>1</label>
    </ligand>
</feature>
<dbReference type="PIRSF" id="PIRSF005457">
    <property type="entry name" value="Glx"/>
    <property type="match status" value="1"/>
</dbReference>
<comment type="cofactor">
    <cofactor evidence="7">
        <name>Zn(2+)</name>
        <dbReference type="ChEBI" id="CHEBI:29105"/>
    </cofactor>
    <text evidence="7">Binds 2 Zn(2+) ions per subunit.</text>
</comment>
<comment type="catalytic activity">
    <reaction evidence="1 7">
        <text>an S-(2-hydroxyacyl)glutathione + H2O = a 2-hydroxy carboxylate + glutathione + H(+)</text>
        <dbReference type="Rhea" id="RHEA:21864"/>
        <dbReference type="ChEBI" id="CHEBI:15377"/>
        <dbReference type="ChEBI" id="CHEBI:15378"/>
        <dbReference type="ChEBI" id="CHEBI:57925"/>
        <dbReference type="ChEBI" id="CHEBI:58896"/>
        <dbReference type="ChEBI" id="CHEBI:71261"/>
        <dbReference type="EC" id="3.1.2.6"/>
    </reaction>
</comment>
<feature type="domain" description="Metallo-beta-lactamase" evidence="8">
    <location>
        <begin position="12"/>
        <end position="180"/>
    </location>
</feature>
<dbReference type="SMART" id="SM00849">
    <property type="entry name" value="Lactamase_B"/>
    <property type="match status" value="1"/>
</dbReference>
<dbReference type="KEGG" id="paur:FGL86_13745"/>
<keyword evidence="5 7" id="KW-0378">Hydrolase</keyword>
<dbReference type="GO" id="GO:0046872">
    <property type="term" value="F:metal ion binding"/>
    <property type="evidence" value="ECO:0007669"/>
    <property type="project" value="UniProtKB-KW"/>
</dbReference>
<feature type="binding site" evidence="7">
    <location>
        <position position="66"/>
    </location>
    <ligand>
        <name>Zn(2+)</name>
        <dbReference type="ChEBI" id="CHEBI:29105"/>
        <label>1</label>
    </ligand>
</feature>
<evidence type="ECO:0000313" key="9">
    <source>
        <dbReference type="EMBL" id="QEA40036.1"/>
    </source>
</evidence>
<feature type="binding site" evidence="7">
    <location>
        <position position="71"/>
    </location>
    <ligand>
        <name>Zn(2+)</name>
        <dbReference type="ChEBI" id="CHEBI:29105"/>
        <label>2</label>
    </ligand>
</feature>
<dbReference type="PANTHER" id="PTHR43705:SF1">
    <property type="entry name" value="HYDROXYACYLGLUTATHIONE HYDROLASE GLOB"/>
    <property type="match status" value="1"/>
</dbReference>
<reference evidence="9 10" key="1">
    <citation type="submission" date="2019-06" db="EMBL/GenBank/DDBJ databases">
        <title>Genome analyses of bacteria isolated from kimchi.</title>
        <authorList>
            <person name="Lee S."/>
            <person name="Ahn S."/>
            <person name="Roh S."/>
        </authorList>
    </citation>
    <scope>NUCLEOTIDE SEQUENCE [LARGE SCALE GENOMIC DNA]</scope>
    <source>
        <strain evidence="9 10">CBA4606</strain>
    </source>
</reference>
<keyword evidence="6 7" id="KW-0862">Zinc</keyword>
<feature type="binding site" evidence="7">
    <location>
        <position position="142"/>
    </location>
    <ligand>
        <name>Zn(2+)</name>
        <dbReference type="ChEBI" id="CHEBI:29105"/>
        <label>2</label>
    </ligand>
</feature>
<evidence type="ECO:0000256" key="6">
    <source>
        <dbReference type="ARBA" id="ARBA00022833"/>
    </source>
</evidence>
<dbReference type="HAMAP" id="MF_01374">
    <property type="entry name" value="Glyoxalase_2"/>
    <property type="match status" value="1"/>
</dbReference>
<name>A0A5B8STM9_9GAMM</name>
<dbReference type="Gene3D" id="3.60.15.10">
    <property type="entry name" value="Ribonuclease Z/Hydroxyacylglutathione hydrolase-like"/>
    <property type="match status" value="1"/>
</dbReference>
<dbReference type="SUPFAM" id="SSF56281">
    <property type="entry name" value="Metallo-hydrolase/oxidoreductase"/>
    <property type="match status" value="1"/>
</dbReference>
<proteinExistence type="inferred from homology"/>
<dbReference type="Proteomes" id="UP000321272">
    <property type="component" value="Chromosome"/>
</dbReference>
<dbReference type="CDD" id="cd07723">
    <property type="entry name" value="hydroxyacylglutathione_hydrolase_MBL-fold"/>
    <property type="match status" value="1"/>
</dbReference>
<dbReference type="EMBL" id="CP042382">
    <property type="protein sequence ID" value="QEA40036.1"/>
    <property type="molecule type" value="Genomic_DNA"/>
</dbReference>
<evidence type="ECO:0000256" key="5">
    <source>
        <dbReference type="ARBA" id="ARBA00022801"/>
    </source>
</evidence>
<dbReference type="OrthoDB" id="9802248at2"/>
<dbReference type="InterPro" id="IPR050110">
    <property type="entry name" value="Glyoxalase_II_hydrolase"/>
</dbReference>
<feature type="binding site" evidence="7">
    <location>
        <position position="68"/>
    </location>
    <ligand>
        <name>Zn(2+)</name>
        <dbReference type="ChEBI" id="CHEBI:29105"/>
        <label>1</label>
    </ligand>
</feature>
<dbReference type="GO" id="GO:0019243">
    <property type="term" value="P:methylglyoxal catabolic process to D-lactate via S-lactoyl-glutathione"/>
    <property type="evidence" value="ECO:0007669"/>
    <property type="project" value="UniProtKB-UniRule"/>
</dbReference>
<comment type="similarity">
    <text evidence="3 7">Belongs to the metallo-beta-lactamase superfamily. Glyoxalase II family.</text>
</comment>
<protein>
    <recommendedName>
        <fullName evidence="7">Hydroxyacylglutathione hydrolase</fullName>
        <ecNumber evidence="7">3.1.2.6</ecNumber>
    </recommendedName>
    <alternativeName>
        <fullName evidence="7">Glyoxalase II</fullName>
        <shortName evidence="7">Glx II</shortName>
    </alternativeName>
</protein>
<comment type="pathway">
    <text evidence="2 7">Secondary metabolite metabolism; methylglyoxal degradation; (R)-lactate from methylglyoxal: step 2/2.</text>
</comment>
<organism evidence="9 10">
    <name type="scientific">Pistricoccus aurantiacus</name>
    <dbReference type="NCBI Taxonomy" id="1883414"/>
    <lineage>
        <taxon>Bacteria</taxon>
        <taxon>Pseudomonadati</taxon>
        <taxon>Pseudomonadota</taxon>
        <taxon>Gammaproteobacteria</taxon>
        <taxon>Oceanospirillales</taxon>
        <taxon>Halomonadaceae</taxon>
        <taxon>Pistricoccus</taxon>
    </lineage>
</organism>
<dbReference type="InterPro" id="IPR035680">
    <property type="entry name" value="Clx_II_MBL"/>
</dbReference>
<dbReference type="InterPro" id="IPR017782">
    <property type="entry name" value="Hydroxyacylglutathione_Hdrlase"/>
</dbReference>
<dbReference type="PANTHER" id="PTHR43705">
    <property type="entry name" value="HYDROXYACYLGLUTATHIONE HYDROLASE"/>
    <property type="match status" value="1"/>
</dbReference>
<dbReference type="RefSeq" id="WP_147185111.1">
    <property type="nucleotide sequence ID" value="NZ_CP042382.1"/>
</dbReference>
<dbReference type="InterPro" id="IPR001279">
    <property type="entry name" value="Metallo-B-lactamas"/>
</dbReference>
<evidence type="ECO:0000256" key="3">
    <source>
        <dbReference type="ARBA" id="ARBA00006759"/>
    </source>
</evidence>
<feature type="binding site" evidence="7">
    <location>
        <position position="70"/>
    </location>
    <ligand>
        <name>Zn(2+)</name>
        <dbReference type="ChEBI" id="CHEBI:29105"/>
        <label>2</label>
    </ligand>
</feature>
<evidence type="ECO:0000256" key="4">
    <source>
        <dbReference type="ARBA" id="ARBA00022723"/>
    </source>
</evidence>
<feature type="binding site" evidence="7">
    <location>
        <position position="122"/>
    </location>
    <ligand>
        <name>Zn(2+)</name>
        <dbReference type="ChEBI" id="CHEBI:29105"/>
        <label>1</label>
    </ligand>
</feature>
<accession>A0A5B8STM9</accession>
<dbReference type="Pfam" id="PF00753">
    <property type="entry name" value="Lactamase_B"/>
    <property type="match status" value="1"/>
</dbReference>
<keyword evidence="4 7" id="KW-0479">Metal-binding</keyword>
<dbReference type="EC" id="3.1.2.6" evidence="7"/>
<sequence length="266" mass="29666">MLSVTPIPAFSDNYIWLLRQDANSNTDANGQPADIHVAVVDPGDAEPVIELLERDGLTLDSILITHHHHDHTGGLAELIKRYRPRVFGPHNPGIKGIDERLKDGDECRILGRRFEVFEVPGHTLDHIAFYSAGVPPLLFCGDTLFCAGCGRLFEGSPEQMHASLSRLARLPADTLVFAAHEYTLANLRFAKAADPQNTQIDQFHDECQRARELDRPTLPSTIQRELAINPFLRSDRPEVQRAASRQGDTDSAQATFATLRAWKDNF</sequence>
<evidence type="ECO:0000259" key="8">
    <source>
        <dbReference type="SMART" id="SM00849"/>
    </source>
</evidence>
<keyword evidence="10" id="KW-1185">Reference proteome</keyword>
<dbReference type="UniPathway" id="UPA00619">
    <property type="reaction ID" value="UER00676"/>
</dbReference>
<evidence type="ECO:0000256" key="1">
    <source>
        <dbReference type="ARBA" id="ARBA00001623"/>
    </source>
</evidence>
<dbReference type="NCBIfam" id="TIGR03413">
    <property type="entry name" value="GSH_gloB"/>
    <property type="match status" value="1"/>
</dbReference>
<dbReference type="InterPro" id="IPR036866">
    <property type="entry name" value="RibonucZ/Hydroxyglut_hydro"/>
</dbReference>
<dbReference type="InterPro" id="IPR032282">
    <property type="entry name" value="HAGH_C"/>
</dbReference>
<dbReference type="GO" id="GO:0004416">
    <property type="term" value="F:hydroxyacylglutathione hydrolase activity"/>
    <property type="evidence" value="ECO:0007669"/>
    <property type="project" value="UniProtKB-UniRule"/>
</dbReference>
<gene>
    <name evidence="7 9" type="primary">gloB</name>
    <name evidence="9" type="ORF">FGL86_13745</name>
</gene>
<dbReference type="AlphaFoldDB" id="A0A5B8STM9"/>
<feature type="binding site" evidence="7">
    <location>
        <position position="180"/>
    </location>
    <ligand>
        <name>Zn(2+)</name>
        <dbReference type="ChEBI" id="CHEBI:29105"/>
        <label>2</label>
    </ligand>
</feature>